<dbReference type="RefSeq" id="XP_024728026.1">
    <property type="nucleotide sequence ID" value="XM_024876104.1"/>
</dbReference>
<organism evidence="2 3">
    <name type="scientific">Hyaloscypha bicolor E</name>
    <dbReference type="NCBI Taxonomy" id="1095630"/>
    <lineage>
        <taxon>Eukaryota</taxon>
        <taxon>Fungi</taxon>
        <taxon>Dikarya</taxon>
        <taxon>Ascomycota</taxon>
        <taxon>Pezizomycotina</taxon>
        <taxon>Leotiomycetes</taxon>
        <taxon>Helotiales</taxon>
        <taxon>Hyaloscyphaceae</taxon>
        <taxon>Hyaloscypha</taxon>
        <taxon>Hyaloscypha bicolor</taxon>
    </lineage>
</organism>
<dbReference type="AlphaFoldDB" id="A0A2J6SK24"/>
<gene>
    <name evidence="2" type="ORF">K444DRAFT_545048</name>
</gene>
<protein>
    <submittedName>
        <fullName evidence="2">Uncharacterized protein</fullName>
    </submittedName>
</protein>
<accession>A0A2J6SK24</accession>
<dbReference type="EMBL" id="KZ613912">
    <property type="protein sequence ID" value="PMD51122.1"/>
    <property type="molecule type" value="Genomic_DNA"/>
</dbReference>
<keyword evidence="1" id="KW-1133">Transmembrane helix</keyword>
<reference evidence="2 3" key="1">
    <citation type="submission" date="2016-04" db="EMBL/GenBank/DDBJ databases">
        <title>A degradative enzymes factory behind the ericoid mycorrhizal symbiosis.</title>
        <authorList>
            <consortium name="DOE Joint Genome Institute"/>
            <person name="Martino E."/>
            <person name="Morin E."/>
            <person name="Grelet G."/>
            <person name="Kuo A."/>
            <person name="Kohler A."/>
            <person name="Daghino S."/>
            <person name="Barry K."/>
            <person name="Choi C."/>
            <person name="Cichocki N."/>
            <person name="Clum A."/>
            <person name="Copeland A."/>
            <person name="Hainaut M."/>
            <person name="Haridas S."/>
            <person name="Labutti K."/>
            <person name="Lindquist E."/>
            <person name="Lipzen A."/>
            <person name="Khouja H.-R."/>
            <person name="Murat C."/>
            <person name="Ohm R."/>
            <person name="Olson A."/>
            <person name="Spatafora J."/>
            <person name="Veneault-Fourrey C."/>
            <person name="Henrissat B."/>
            <person name="Grigoriev I."/>
            <person name="Martin F."/>
            <person name="Perotto S."/>
        </authorList>
    </citation>
    <scope>NUCLEOTIDE SEQUENCE [LARGE SCALE GENOMIC DNA]</scope>
    <source>
        <strain evidence="2 3">E</strain>
    </source>
</reference>
<dbReference type="GeneID" id="36584183"/>
<sequence>ASIIKLIKPNIRYITGFITISYIYFTVPIRYTIKGTYKEARPGRLKPNILLYSEPYLDNKEILETTKYNLRIYPELVLIISIKLRISSA</sequence>
<dbReference type="STRING" id="1095630.A0A2J6SK24"/>
<feature type="non-terminal residue" evidence="2">
    <location>
        <position position="1"/>
    </location>
</feature>
<keyword evidence="3" id="KW-1185">Reference proteome</keyword>
<feature type="transmembrane region" description="Helical" evidence="1">
    <location>
        <begin position="13"/>
        <end position="33"/>
    </location>
</feature>
<keyword evidence="1" id="KW-0472">Membrane</keyword>
<evidence type="ECO:0000313" key="2">
    <source>
        <dbReference type="EMBL" id="PMD51122.1"/>
    </source>
</evidence>
<name>A0A2J6SK24_9HELO</name>
<evidence type="ECO:0000256" key="1">
    <source>
        <dbReference type="SAM" id="Phobius"/>
    </source>
</evidence>
<evidence type="ECO:0000313" key="3">
    <source>
        <dbReference type="Proteomes" id="UP000235371"/>
    </source>
</evidence>
<dbReference type="InParanoid" id="A0A2J6SK24"/>
<proteinExistence type="predicted"/>
<dbReference type="OrthoDB" id="2919105at2759"/>
<keyword evidence="1" id="KW-0812">Transmembrane</keyword>
<dbReference type="Proteomes" id="UP000235371">
    <property type="component" value="Unassembled WGS sequence"/>
</dbReference>